<keyword evidence="4" id="KW-1185">Reference proteome</keyword>
<keyword evidence="2" id="KW-0732">Signal</keyword>
<feature type="signal peptide" evidence="2">
    <location>
        <begin position="1"/>
        <end position="19"/>
    </location>
</feature>
<dbReference type="EMBL" id="JAMZEJ010000011">
    <property type="protein sequence ID" value="MCQ8242382.1"/>
    <property type="molecule type" value="Genomic_DNA"/>
</dbReference>
<sequence length="178" mass="18271">MASRSILLMAALGAVPLLSGCTGEQIEREFGMTRASPDEYTVTTRAPLSIPPSEQISPPTPGVEQTTAQSSQTQALESIAPNVALQGTGGTDSAGQQALIAGAASSSRNAADNGALDHPGQGFVNELMFWQGSGGNEVVDGAAEKRRLQENAALGRSPTAGATPTVKASKPGFFDRLF</sequence>
<feature type="compositionally biased region" description="Low complexity" evidence="1">
    <location>
        <begin position="65"/>
        <end position="75"/>
    </location>
</feature>
<dbReference type="RefSeq" id="WP_422921138.1">
    <property type="nucleotide sequence ID" value="NZ_JAMZEJ010000011.1"/>
</dbReference>
<feature type="chain" id="PRO_5045484603" evidence="2">
    <location>
        <begin position="20"/>
        <end position="178"/>
    </location>
</feature>
<proteinExistence type="predicted"/>
<dbReference type="Proteomes" id="UP001524547">
    <property type="component" value="Unassembled WGS sequence"/>
</dbReference>
<dbReference type="PROSITE" id="PS51257">
    <property type="entry name" value="PROKAR_LIPOPROTEIN"/>
    <property type="match status" value="1"/>
</dbReference>
<comment type="caution">
    <text evidence="3">The sequence shown here is derived from an EMBL/GenBank/DDBJ whole genome shotgun (WGS) entry which is preliminary data.</text>
</comment>
<feature type="region of interest" description="Disordered" evidence="1">
    <location>
        <begin position="45"/>
        <end position="75"/>
    </location>
</feature>
<organism evidence="3 4">
    <name type="scientific">Rhizosaccharibacter radicis</name>
    <dbReference type="NCBI Taxonomy" id="2782605"/>
    <lineage>
        <taxon>Bacteria</taxon>
        <taxon>Pseudomonadati</taxon>
        <taxon>Pseudomonadota</taxon>
        <taxon>Alphaproteobacteria</taxon>
        <taxon>Acetobacterales</taxon>
        <taxon>Acetobacteraceae</taxon>
        <taxon>Rhizosaccharibacter</taxon>
    </lineage>
</organism>
<name>A0ABT1W2I8_9PROT</name>
<dbReference type="InterPro" id="IPR021395">
    <property type="entry name" value="DUF3035"/>
</dbReference>
<accession>A0ABT1W2I8</accession>
<evidence type="ECO:0000313" key="4">
    <source>
        <dbReference type="Proteomes" id="UP001524547"/>
    </source>
</evidence>
<evidence type="ECO:0000256" key="1">
    <source>
        <dbReference type="SAM" id="MobiDB-lite"/>
    </source>
</evidence>
<reference evidence="3 4" key="1">
    <citation type="submission" date="2022-06" db="EMBL/GenBank/DDBJ databases">
        <title>Rhizosaccharibacter gen. nov. sp. nov. KSS12, endophytic bacteria isolated from sugarcane.</title>
        <authorList>
            <person name="Pitiwittayakul N."/>
        </authorList>
    </citation>
    <scope>NUCLEOTIDE SEQUENCE [LARGE SCALE GENOMIC DNA]</scope>
    <source>
        <strain evidence="3 4">KSS12</strain>
    </source>
</reference>
<protein>
    <submittedName>
        <fullName evidence="3">DUF3035 domain-containing protein</fullName>
    </submittedName>
</protein>
<evidence type="ECO:0000256" key="2">
    <source>
        <dbReference type="SAM" id="SignalP"/>
    </source>
</evidence>
<gene>
    <name evidence="3" type="ORF">NFI88_16235</name>
</gene>
<evidence type="ECO:0000313" key="3">
    <source>
        <dbReference type="EMBL" id="MCQ8242382.1"/>
    </source>
</evidence>
<dbReference type="Pfam" id="PF11233">
    <property type="entry name" value="DUF3035"/>
    <property type="match status" value="1"/>
</dbReference>
<feature type="compositionally biased region" description="Polar residues" evidence="1">
    <location>
        <begin position="45"/>
        <end position="57"/>
    </location>
</feature>